<feature type="transmembrane region" description="Helical" evidence="1">
    <location>
        <begin position="91"/>
        <end position="114"/>
    </location>
</feature>
<keyword evidence="1" id="KW-0472">Membrane</keyword>
<evidence type="ECO:0000256" key="2">
    <source>
        <dbReference type="SAM" id="SignalP"/>
    </source>
</evidence>
<evidence type="ECO:0000313" key="3">
    <source>
        <dbReference type="EMBL" id="KAA6401372.1"/>
    </source>
</evidence>
<name>A0A5J4X3L8_9EUKA</name>
<dbReference type="AlphaFoldDB" id="A0A5J4X3L8"/>
<feature type="signal peptide" evidence="2">
    <location>
        <begin position="1"/>
        <end position="21"/>
    </location>
</feature>
<feature type="non-terminal residue" evidence="3">
    <location>
        <position position="487"/>
    </location>
</feature>
<gene>
    <name evidence="3" type="ORF">EZS28_003106</name>
</gene>
<evidence type="ECO:0000313" key="4">
    <source>
        <dbReference type="Proteomes" id="UP000324800"/>
    </source>
</evidence>
<feature type="transmembrane region" description="Helical" evidence="1">
    <location>
        <begin position="184"/>
        <end position="203"/>
    </location>
</feature>
<protein>
    <submittedName>
        <fullName evidence="3">Uncharacterized protein</fullName>
    </submittedName>
</protein>
<feature type="chain" id="PRO_5023830903" evidence="2">
    <location>
        <begin position="22"/>
        <end position="487"/>
    </location>
</feature>
<sequence>MCLYILSIALVPLAVHDTTNGVNTFAFFTRGFTVSSILFIGAVILHVIMIRYYTTGFTHTDEQYLQLTFIDQIKGEKDKFIADTCLFKREIGITIINIVTQIILGILMDLPLLTDLSAHPHFIRDIWFGYRLVLCGAVFCQIMGSRTDVVYNPIPDLLTIPIFVILLRTKQAQFNKKSHNYGKFWLWVFKKFIQVIFITIMVMQTRSKNSKQGSQRRQQGFGLMELLVAYLLLHPGQTTITSREFGITTQQTYTIVRCYCRQTSFKIDSLRMPSYITREKELRLAQSIHQRILNREALTVDDVRQEIINQHIQERRNASARAEKLGLFSLVNEFRSCLPDPSSQYVFNFVHRHNITFSLQQCQDLRRFEASFSSNIDQWFRCVYQPAISTGVRARSVFDMNETSVNWDIQQRTAKQVGTRIGICIPSDNVAGHISMVPTISPGSHQPPTLFIIGLLKKVPDTLLQLPAAEDCQFEVSDSGFMNMQLF</sequence>
<keyword evidence="2" id="KW-0732">Signal</keyword>
<feature type="transmembrane region" description="Helical" evidence="1">
    <location>
        <begin position="27"/>
        <end position="48"/>
    </location>
</feature>
<reference evidence="3 4" key="1">
    <citation type="submission" date="2019-03" db="EMBL/GenBank/DDBJ databases">
        <title>Single cell metagenomics reveals metabolic interactions within the superorganism composed of flagellate Streblomastix strix and complex community of Bacteroidetes bacteria on its surface.</title>
        <authorList>
            <person name="Treitli S.C."/>
            <person name="Kolisko M."/>
            <person name="Husnik F."/>
            <person name="Keeling P."/>
            <person name="Hampl V."/>
        </authorList>
    </citation>
    <scope>NUCLEOTIDE SEQUENCE [LARGE SCALE GENOMIC DNA]</scope>
    <source>
        <strain evidence="3">ST1C</strain>
    </source>
</reference>
<dbReference type="Proteomes" id="UP000324800">
    <property type="component" value="Unassembled WGS sequence"/>
</dbReference>
<comment type="caution">
    <text evidence="3">The sequence shown here is derived from an EMBL/GenBank/DDBJ whole genome shotgun (WGS) entry which is preliminary data.</text>
</comment>
<feature type="transmembrane region" description="Helical" evidence="1">
    <location>
        <begin position="150"/>
        <end position="169"/>
    </location>
</feature>
<dbReference type="EMBL" id="SNRW01000401">
    <property type="protein sequence ID" value="KAA6401372.1"/>
    <property type="molecule type" value="Genomic_DNA"/>
</dbReference>
<accession>A0A5J4X3L8</accession>
<keyword evidence="1" id="KW-1133">Transmembrane helix</keyword>
<proteinExistence type="predicted"/>
<keyword evidence="1" id="KW-0812">Transmembrane</keyword>
<evidence type="ECO:0000256" key="1">
    <source>
        <dbReference type="SAM" id="Phobius"/>
    </source>
</evidence>
<organism evidence="3 4">
    <name type="scientific">Streblomastix strix</name>
    <dbReference type="NCBI Taxonomy" id="222440"/>
    <lineage>
        <taxon>Eukaryota</taxon>
        <taxon>Metamonada</taxon>
        <taxon>Preaxostyla</taxon>
        <taxon>Oxymonadida</taxon>
        <taxon>Streblomastigidae</taxon>
        <taxon>Streblomastix</taxon>
    </lineage>
</organism>